<proteinExistence type="inferred from homology"/>
<dbReference type="InterPro" id="IPR001471">
    <property type="entry name" value="AP2/ERF_dom"/>
</dbReference>
<keyword evidence="3" id="KW-0238">DNA-binding</keyword>
<dbReference type="AlphaFoldDB" id="A0A200R9M5"/>
<sequence>MENCRRTPLKPWKKGSTRGKGGPQNASCEYRGVRQRTWGKWVAEIREPKKRTRLWLGSFSTAEEAAMAYDEAAKKLYGPEAYLNLPHLQSNFNPSNNKPQKFKWCPSKNFMSMFPSCSLLNLNAQHNVHVIHQRLQELKKNDTLNRSCSSSSSSSSHVSKSELQTAAKDKNQKENAEMKEEEMEFTSEKMSGNYEEKPQIDLKEFLQQLGILKEESQSDGNDTIESSPFPEFSLEEYGLVTSNEHFDWDSLADLQGLDYNQRPEATSSHVDDIYDELSFPAIWDF</sequence>
<dbReference type="PRINTS" id="PR00367">
    <property type="entry name" value="ETHRSPELEMNT"/>
</dbReference>
<dbReference type="GO" id="GO:0003700">
    <property type="term" value="F:DNA-binding transcription factor activity"/>
    <property type="evidence" value="ECO:0007669"/>
    <property type="project" value="InterPro"/>
</dbReference>
<evidence type="ECO:0000313" key="9">
    <source>
        <dbReference type="EMBL" id="OVA19411.1"/>
    </source>
</evidence>
<evidence type="ECO:0000313" key="10">
    <source>
        <dbReference type="Proteomes" id="UP000195402"/>
    </source>
</evidence>
<dbReference type="FunFam" id="3.30.730.10:FF:000001">
    <property type="entry name" value="Ethylene-responsive transcription factor 2"/>
    <property type="match status" value="1"/>
</dbReference>
<feature type="compositionally biased region" description="Basic residues" evidence="7">
    <location>
        <begin position="7"/>
        <end position="17"/>
    </location>
</feature>
<evidence type="ECO:0000256" key="6">
    <source>
        <dbReference type="ARBA" id="ARBA00024343"/>
    </source>
</evidence>
<gene>
    <name evidence="9" type="ORF">BVC80_9055g51</name>
</gene>
<dbReference type="STRING" id="56857.A0A200R9M5"/>
<dbReference type="Proteomes" id="UP000195402">
    <property type="component" value="Unassembled WGS sequence"/>
</dbReference>
<keyword evidence="4" id="KW-0804">Transcription</keyword>
<comment type="subcellular location">
    <subcellularLocation>
        <location evidence="1">Nucleus</location>
    </subcellularLocation>
</comment>
<dbReference type="GO" id="GO:0000976">
    <property type="term" value="F:transcription cis-regulatory region binding"/>
    <property type="evidence" value="ECO:0007669"/>
    <property type="project" value="TreeGrafter"/>
</dbReference>
<feature type="region of interest" description="Disordered" evidence="7">
    <location>
        <begin position="1"/>
        <end position="27"/>
    </location>
</feature>
<dbReference type="GO" id="GO:0005634">
    <property type="term" value="C:nucleus"/>
    <property type="evidence" value="ECO:0007669"/>
    <property type="project" value="UniProtKB-SubCell"/>
</dbReference>
<dbReference type="GO" id="GO:0006950">
    <property type="term" value="P:response to stress"/>
    <property type="evidence" value="ECO:0007669"/>
    <property type="project" value="TreeGrafter"/>
</dbReference>
<accession>A0A200R9M5</accession>
<comment type="similarity">
    <text evidence="6">Belongs to the AP2/ERF transcription factor family. ERF subfamily.</text>
</comment>
<dbReference type="Pfam" id="PF00847">
    <property type="entry name" value="AP2"/>
    <property type="match status" value="1"/>
</dbReference>
<dbReference type="PANTHER" id="PTHR31241">
    <property type="entry name" value="DEHYDRATION-RESPONSIVE ELEMENT-BINDING PROTEIN 2C"/>
    <property type="match status" value="1"/>
</dbReference>
<dbReference type="SUPFAM" id="SSF54171">
    <property type="entry name" value="DNA-binding domain"/>
    <property type="match status" value="1"/>
</dbReference>
<comment type="caution">
    <text evidence="9">The sequence shown here is derived from an EMBL/GenBank/DDBJ whole genome shotgun (WGS) entry which is preliminary data.</text>
</comment>
<dbReference type="FunCoup" id="A0A200R9M5">
    <property type="interactions" value="332"/>
</dbReference>
<protein>
    <submittedName>
        <fullName evidence="9">AP2/ERF domain</fullName>
    </submittedName>
</protein>
<dbReference type="InParanoid" id="A0A200R9M5"/>
<dbReference type="InterPro" id="IPR016177">
    <property type="entry name" value="DNA-bd_dom_sf"/>
</dbReference>
<reference evidence="9 10" key="1">
    <citation type="journal article" date="2017" name="Mol. Plant">
        <title>The Genome of Medicinal Plant Macleaya cordata Provides New Insights into Benzylisoquinoline Alkaloids Metabolism.</title>
        <authorList>
            <person name="Liu X."/>
            <person name="Liu Y."/>
            <person name="Huang P."/>
            <person name="Ma Y."/>
            <person name="Qing Z."/>
            <person name="Tang Q."/>
            <person name="Cao H."/>
            <person name="Cheng P."/>
            <person name="Zheng Y."/>
            <person name="Yuan Z."/>
            <person name="Zhou Y."/>
            <person name="Liu J."/>
            <person name="Tang Z."/>
            <person name="Zhuo Y."/>
            <person name="Zhang Y."/>
            <person name="Yu L."/>
            <person name="Huang J."/>
            <person name="Yang P."/>
            <person name="Peng Q."/>
            <person name="Zhang J."/>
            <person name="Jiang W."/>
            <person name="Zhang Z."/>
            <person name="Lin K."/>
            <person name="Ro D.K."/>
            <person name="Chen X."/>
            <person name="Xiong X."/>
            <person name="Shang Y."/>
            <person name="Huang S."/>
            <person name="Zeng J."/>
        </authorList>
    </citation>
    <scope>NUCLEOTIDE SEQUENCE [LARGE SCALE GENOMIC DNA]</scope>
    <source>
        <strain evidence="10">cv. BLH2017</strain>
        <tissue evidence="9">Root</tissue>
    </source>
</reference>
<evidence type="ECO:0000256" key="4">
    <source>
        <dbReference type="ARBA" id="ARBA00023163"/>
    </source>
</evidence>
<feature type="region of interest" description="Disordered" evidence="7">
    <location>
        <begin position="142"/>
        <end position="193"/>
    </location>
</feature>
<feature type="domain" description="AP2/ERF" evidence="8">
    <location>
        <begin position="29"/>
        <end position="86"/>
    </location>
</feature>
<dbReference type="GO" id="GO:0045893">
    <property type="term" value="P:positive regulation of DNA-templated transcription"/>
    <property type="evidence" value="ECO:0007669"/>
    <property type="project" value="TreeGrafter"/>
</dbReference>
<evidence type="ECO:0000256" key="3">
    <source>
        <dbReference type="ARBA" id="ARBA00023125"/>
    </source>
</evidence>
<keyword evidence="2" id="KW-0805">Transcription regulation</keyword>
<dbReference type="OrthoDB" id="550883at2759"/>
<dbReference type="PROSITE" id="PS51032">
    <property type="entry name" value="AP2_ERF"/>
    <property type="match status" value="1"/>
</dbReference>
<dbReference type="SMART" id="SM00380">
    <property type="entry name" value="AP2"/>
    <property type="match status" value="1"/>
</dbReference>
<organism evidence="9 10">
    <name type="scientific">Macleaya cordata</name>
    <name type="common">Five-seeded plume-poppy</name>
    <name type="synonym">Bocconia cordata</name>
    <dbReference type="NCBI Taxonomy" id="56857"/>
    <lineage>
        <taxon>Eukaryota</taxon>
        <taxon>Viridiplantae</taxon>
        <taxon>Streptophyta</taxon>
        <taxon>Embryophyta</taxon>
        <taxon>Tracheophyta</taxon>
        <taxon>Spermatophyta</taxon>
        <taxon>Magnoliopsida</taxon>
        <taxon>Ranunculales</taxon>
        <taxon>Papaveraceae</taxon>
        <taxon>Papaveroideae</taxon>
        <taxon>Macleaya</taxon>
    </lineage>
</organism>
<evidence type="ECO:0000256" key="5">
    <source>
        <dbReference type="ARBA" id="ARBA00023242"/>
    </source>
</evidence>
<dbReference type="InterPro" id="IPR036955">
    <property type="entry name" value="AP2/ERF_dom_sf"/>
</dbReference>
<feature type="compositionally biased region" description="Basic and acidic residues" evidence="7">
    <location>
        <begin position="167"/>
        <end position="178"/>
    </location>
</feature>
<keyword evidence="10" id="KW-1185">Reference proteome</keyword>
<dbReference type="EMBL" id="MVGT01000187">
    <property type="protein sequence ID" value="OVA19411.1"/>
    <property type="molecule type" value="Genomic_DNA"/>
</dbReference>
<name>A0A200R9M5_MACCD</name>
<dbReference type="CDD" id="cd00018">
    <property type="entry name" value="AP2"/>
    <property type="match status" value="1"/>
</dbReference>
<feature type="compositionally biased region" description="Low complexity" evidence="7">
    <location>
        <begin position="147"/>
        <end position="158"/>
    </location>
</feature>
<dbReference type="PANTHER" id="PTHR31241:SF2">
    <property type="entry name" value="DEHYDRATION-RESPONSIVE ELEMENT-BINDING PROTEIN 2F"/>
    <property type="match status" value="1"/>
</dbReference>
<evidence type="ECO:0000256" key="1">
    <source>
        <dbReference type="ARBA" id="ARBA00004123"/>
    </source>
</evidence>
<evidence type="ECO:0000256" key="2">
    <source>
        <dbReference type="ARBA" id="ARBA00023015"/>
    </source>
</evidence>
<evidence type="ECO:0000259" key="8">
    <source>
        <dbReference type="PROSITE" id="PS51032"/>
    </source>
</evidence>
<keyword evidence="5" id="KW-0539">Nucleus</keyword>
<evidence type="ECO:0000256" key="7">
    <source>
        <dbReference type="SAM" id="MobiDB-lite"/>
    </source>
</evidence>
<dbReference type="OMA" id="PGKFKWF"/>
<dbReference type="Gene3D" id="3.30.730.10">
    <property type="entry name" value="AP2/ERF domain"/>
    <property type="match status" value="1"/>
</dbReference>